<reference evidence="6 7" key="1">
    <citation type="submission" date="2023-03" db="EMBL/GenBank/DDBJ databases">
        <title>Comparative genome and transcriptome analysis combination mining strategies for increasing vitamin B12 production of Ensifer adhaerens strain.</title>
        <authorList>
            <person name="Yongheng L."/>
        </authorList>
    </citation>
    <scope>NUCLEOTIDE SEQUENCE [LARGE SCALE GENOMIC DNA]</scope>
    <source>
        <strain evidence="6 7">Casida A-T305</strain>
    </source>
</reference>
<evidence type="ECO:0000256" key="2">
    <source>
        <dbReference type="ARBA" id="ARBA00004613"/>
    </source>
</evidence>
<protein>
    <recommendedName>
        <fullName evidence="5">Flagellin N-terminal domain-containing protein</fullName>
    </recommendedName>
</protein>
<dbReference type="PRINTS" id="PR00207">
    <property type="entry name" value="FLAGELLIN"/>
</dbReference>
<dbReference type="GeneID" id="29518472"/>
<evidence type="ECO:0000256" key="1">
    <source>
        <dbReference type="ARBA" id="ARBA00004365"/>
    </source>
</evidence>
<keyword evidence="4" id="KW-0975">Bacterial flagellum</keyword>
<dbReference type="InterPro" id="IPR001029">
    <property type="entry name" value="Flagellin_N"/>
</dbReference>
<feature type="domain" description="Flagellin N-terminal" evidence="5">
    <location>
        <begin position="4"/>
        <end position="134"/>
    </location>
</feature>
<comment type="similarity">
    <text evidence="3">Belongs to the bacterial flagellin family.</text>
</comment>
<gene>
    <name evidence="6" type="ORF">P4B07_03075</name>
</gene>
<keyword evidence="7" id="KW-1185">Reference proteome</keyword>
<dbReference type="PANTHER" id="PTHR42792:SF2">
    <property type="entry name" value="FLAGELLIN"/>
    <property type="match status" value="1"/>
</dbReference>
<name>A0ABY8HH24_ENSAD</name>
<dbReference type="InterPro" id="IPR001492">
    <property type="entry name" value="Flagellin"/>
</dbReference>
<evidence type="ECO:0000256" key="3">
    <source>
        <dbReference type="ARBA" id="ARBA00005709"/>
    </source>
</evidence>
<dbReference type="Pfam" id="PF00669">
    <property type="entry name" value="Flagellin_N"/>
    <property type="match status" value="1"/>
</dbReference>
<sequence>MTSILTNISAMAALSTLINGRLGDEQERMSSGLRVKTAADNAAYWSIATTMKSDNKAISAIADTLSISAATIDVAYTGLSNSIAIISEIKSKLVTGREPGTDRSKIQKDISQLQDQMKTVALSASFNGQNWLAADLGVTNRRIISIEN</sequence>
<dbReference type="Proteomes" id="UP001214094">
    <property type="component" value="Chromosome"/>
</dbReference>
<comment type="subcellular location">
    <subcellularLocation>
        <location evidence="1">Bacterial flagellum</location>
    </subcellularLocation>
    <subcellularLocation>
        <location evidence="2">Secreted</location>
    </subcellularLocation>
</comment>
<dbReference type="EMBL" id="CP121308">
    <property type="protein sequence ID" value="WFP91377.1"/>
    <property type="molecule type" value="Genomic_DNA"/>
</dbReference>
<organism evidence="6 7">
    <name type="scientific">Ensifer adhaerens</name>
    <name type="common">Sinorhizobium morelense</name>
    <dbReference type="NCBI Taxonomy" id="106592"/>
    <lineage>
        <taxon>Bacteria</taxon>
        <taxon>Pseudomonadati</taxon>
        <taxon>Pseudomonadota</taxon>
        <taxon>Alphaproteobacteria</taxon>
        <taxon>Hyphomicrobiales</taxon>
        <taxon>Rhizobiaceae</taxon>
        <taxon>Sinorhizobium/Ensifer group</taxon>
        <taxon>Ensifer</taxon>
    </lineage>
</organism>
<dbReference type="RefSeq" id="WP_051659622.1">
    <property type="nucleotide sequence ID" value="NZ_CP015880.1"/>
</dbReference>
<evidence type="ECO:0000313" key="6">
    <source>
        <dbReference type="EMBL" id="WFP91377.1"/>
    </source>
</evidence>
<dbReference type="SUPFAM" id="SSF64518">
    <property type="entry name" value="Phase 1 flagellin"/>
    <property type="match status" value="1"/>
</dbReference>
<dbReference type="Gene3D" id="1.20.1330.10">
    <property type="entry name" value="f41 fragment of flagellin, N-terminal domain"/>
    <property type="match status" value="1"/>
</dbReference>
<evidence type="ECO:0000256" key="4">
    <source>
        <dbReference type="ARBA" id="ARBA00023143"/>
    </source>
</evidence>
<evidence type="ECO:0000259" key="5">
    <source>
        <dbReference type="Pfam" id="PF00669"/>
    </source>
</evidence>
<proteinExistence type="inferred from homology"/>
<dbReference type="PANTHER" id="PTHR42792">
    <property type="entry name" value="FLAGELLIN"/>
    <property type="match status" value="1"/>
</dbReference>
<evidence type="ECO:0000313" key="7">
    <source>
        <dbReference type="Proteomes" id="UP001214094"/>
    </source>
</evidence>
<accession>A0ABY8HH24</accession>